<protein>
    <submittedName>
        <fullName evidence="1">Uncharacterized protein</fullName>
    </submittedName>
</protein>
<sequence>MAAKKIKPCEWCGKMHEVRMADLKRGWGRFCSKTCKAMKQEKRTGQNAAYHARQERRENGGEFVYVGGFGPWDDHKDC</sequence>
<evidence type="ECO:0000313" key="2">
    <source>
        <dbReference type="Proteomes" id="UP000248975"/>
    </source>
</evidence>
<proteinExistence type="predicted"/>
<dbReference type="EMBL" id="QFQS01000013">
    <property type="protein sequence ID" value="PZQ94772.1"/>
    <property type="molecule type" value="Genomic_DNA"/>
</dbReference>
<accession>A0A2W5S115</accession>
<name>A0A2W5S115_CERSP</name>
<dbReference type="AlphaFoldDB" id="A0A2W5S115"/>
<organism evidence="1 2">
    <name type="scientific">Cereibacter sphaeroides</name>
    <name type="common">Rhodobacter sphaeroides</name>
    <dbReference type="NCBI Taxonomy" id="1063"/>
    <lineage>
        <taxon>Bacteria</taxon>
        <taxon>Pseudomonadati</taxon>
        <taxon>Pseudomonadota</taxon>
        <taxon>Alphaproteobacteria</taxon>
        <taxon>Rhodobacterales</taxon>
        <taxon>Paracoccaceae</taxon>
        <taxon>Cereibacter</taxon>
    </lineage>
</organism>
<gene>
    <name evidence="1" type="ORF">DI533_21220</name>
</gene>
<comment type="caution">
    <text evidence="1">The sequence shown here is derived from an EMBL/GenBank/DDBJ whole genome shotgun (WGS) entry which is preliminary data.</text>
</comment>
<dbReference type="Proteomes" id="UP000248975">
    <property type="component" value="Unassembled WGS sequence"/>
</dbReference>
<evidence type="ECO:0000313" key="1">
    <source>
        <dbReference type="EMBL" id="PZQ94772.1"/>
    </source>
</evidence>
<reference evidence="1 2" key="1">
    <citation type="submission" date="2017-08" db="EMBL/GenBank/DDBJ databases">
        <title>Infants hospitalized years apart are colonized by the same room-sourced microbial strains.</title>
        <authorList>
            <person name="Brooks B."/>
            <person name="Olm M.R."/>
            <person name="Firek B.A."/>
            <person name="Baker R."/>
            <person name="Thomas B.C."/>
            <person name="Morowitz M.J."/>
            <person name="Banfield J.F."/>
        </authorList>
    </citation>
    <scope>NUCLEOTIDE SEQUENCE [LARGE SCALE GENOMIC DNA]</scope>
    <source>
        <strain evidence="1">S2_003_000_R2_11</strain>
    </source>
</reference>